<keyword evidence="2" id="KW-0472">Membrane</keyword>
<dbReference type="InParanoid" id="A0A194X5H7"/>
<accession>A0A194X5H7</accession>
<dbReference type="RefSeq" id="XP_018069422.1">
    <property type="nucleotide sequence ID" value="XM_018218570.1"/>
</dbReference>
<reference evidence="3 4" key="1">
    <citation type="submission" date="2015-10" db="EMBL/GenBank/DDBJ databases">
        <title>Full genome of DAOMC 229536 Phialocephala scopiformis, a fungal endophyte of spruce producing the potent anti-insectan compound rugulosin.</title>
        <authorList>
            <consortium name="DOE Joint Genome Institute"/>
            <person name="Walker A.K."/>
            <person name="Frasz S.L."/>
            <person name="Seifert K.A."/>
            <person name="Miller J.D."/>
            <person name="Mondo S.J."/>
            <person name="Labutti K."/>
            <person name="Lipzen A."/>
            <person name="Dockter R."/>
            <person name="Kennedy M."/>
            <person name="Grigoriev I.V."/>
            <person name="Spatafora J.W."/>
        </authorList>
    </citation>
    <scope>NUCLEOTIDE SEQUENCE [LARGE SCALE GENOMIC DNA]</scope>
    <source>
        <strain evidence="3 4">CBS 120377</strain>
    </source>
</reference>
<evidence type="ECO:0000313" key="4">
    <source>
        <dbReference type="Proteomes" id="UP000070700"/>
    </source>
</evidence>
<name>A0A194X5H7_MOLSC</name>
<gene>
    <name evidence="3" type="ORF">LY89DRAFT_720466</name>
</gene>
<dbReference type="EMBL" id="KQ947419">
    <property type="protein sequence ID" value="KUJ15067.1"/>
    <property type="molecule type" value="Genomic_DNA"/>
</dbReference>
<keyword evidence="4" id="KW-1185">Reference proteome</keyword>
<evidence type="ECO:0000256" key="1">
    <source>
        <dbReference type="SAM" id="MobiDB-lite"/>
    </source>
</evidence>
<dbReference type="AlphaFoldDB" id="A0A194X5H7"/>
<evidence type="ECO:0000256" key="2">
    <source>
        <dbReference type="SAM" id="Phobius"/>
    </source>
</evidence>
<protein>
    <submittedName>
        <fullName evidence="3">Uncharacterized protein</fullName>
    </submittedName>
</protein>
<proteinExistence type="predicted"/>
<sequence>MEKVETLAVIDIENRAAFKGDDSEGKVVWNFKTMAAATFLCTLYTGAQIILYFVGGSLSFISQDLGATSTAVWLPVAYTLVFAATAPGPGRNRIRGSDPDLELELPARCLESGMHFPSQPLASRTGYQHRGKPRASSSGIDCSFVGRDLQGFSRFRGGICNWRELVYRCGSSRACVYICFSTRTRETIDNWLSRSYSIQHYNSEFDSTVWEREDGKDGGGFGRCQSLRERILKTKALELEEMKRVGEIADRNRFATLSQRSSEARNWQESDECDTDNVIEVMAETSDAPRRPDRTRLRPGVPTRAAAGGNTRTRKGESDALSIIFSMIEES</sequence>
<dbReference type="KEGG" id="psco:LY89DRAFT_720466"/>
<keyword evidence="2" id="KW-1133">Transmembrane helix</keyword>
<dbReference type="GeneID" id="28828296"/>
<keyword evidence="2" id="KW-0812">Transmembrane</keyword>
<feature type="transmembrane region" description="Helical" evidence="2">
    <location>
        <begin position="66"/>
        <end position="86"/>
    </location>
</feature>
<feature type="region of interest" description="Disordered" evidence="1">
    <location>
        <begin position="286"/>
        <end position="315"/>
    </location>
</feature>
<dbReference type="OrthoDB" id="3573251at2759"/>
<dbReference type="Proteomes" id="UP000070700">
    <property type="component" value="Unassembled WGS sequence"/>
</dbReference>
<evidence type="ECO:0000313" key="3">
    <source>
        <dbReference type="EMBL" id="KUJ15067.1"/>
    </source>
</evidence>
<organism evidence="3 4">
    <name type="scientific">Mollisia scopiformis</name>
    <name type="common">Conifer needle endophyte fungus</name>
    <name type="synonym">Phialocephala scopiformis</name>
    <dbReference type="NCBI Taxonomy" id="149040"/>
    <lineage>
        <taxon>Eukaryota</taxon>
        <taxon>Fungi</taxon>
        <taxon>Dikarya</taxon>
        <taxon>Ascomycota</taxon>
        <taxon>Pezizomycotina</taxon>
        <taxon>Leotiomycetes</taxon>
        <taxon>Helotiales</taxon>
        <taxon>Mollisiaceae</taxon>
        <taxon>Mollisia</taxon>
    </lineage>
</organism>
<feature type="compositionally biased region" description="Basic and acidic residues" evidence="1">
    <location>
        <begin position="287"/>
        <end position="296"/>
    </location>
</feature>
<feature type="transmembrane region" description="Helical" evidence="2">
    <location>
        <begin position="34"/>
        <end position="54"/>
    </location>
</feature>